<evidence type="ECO:0008006" key="3">
    <source>
        <dbReference type="Google" id="ProtNLM"/>
    </source>
</evidence>
<protein>
    <recommendedName>
        <fullName evidence="3">Transposase</fullName>
    </recommendedName>
</protein>
<keyword evidence="2" id="KW-1185">Reference proteome</keyword>
<gene>
    <name evidence="1" type="ORF">GCM10020367_49790</name>
</gene>
<sequence length="81" mass="8863">MSEQGPEIIGREILRLDALSEREGHRMGKERRKHTGARREALVWALHVLLTGNPTQSSGVAVERFLGALKASAGASTQERS</sequence>
<proteinExistence type="predicted"/>
<organism evidence="1 2">
    <name type="scientific">Streptomyces sannanensis</name>
    <dbReference type="NCBI Taxonomy" id="285536"/>
    <lineage>
        <taxon>Bacteria</taxon>
        <taxon>Bacillati</taxon>
        <taxon>Actinomycetota</taxon>
        <taxon>Actinomycetes</taxon>
        <taxon>Kitasatosporales</taxon>
        <taxon>Streptomycetaceae</taxon>
        <taxon>Streptomyces</taxon>
    </lineage>
</organism>
<name>A0ABP6SHL6_9ACTN</name>
<evidence type="ECO:0000313" key="2">
    <source>
        <dbReference type="Proteomes" id="UP001499990"/>
    </source>
</evidence>
<accession>A0ABP6SHL6</accession>
<reference evidence="2" key="1">
    <citation type="journal article" date="2019" name="Int. J. Syst. Evol. Microbiol.">
        <title>The Global Catalogue of Microorganisms (GCM) 10K type strain sequencing project: providing services to taxonomists for standard genome sequencing and annotation.</title>
        <authorList>
            <consortium name="The Broad Institute Genomics Platform"/>
            <consortium name="The Broad Institute Genome Sequencing Center for Infectious Disease"/>
            <person name="Wu L."/>
            <person name="Ma J."/>
        </authorList>
    </citation>
    <scope>NUCLEOTIDE SEQUENCE [LARGE SCALE GENOMIC DNA]</scope>
    <source>
        <strain evidence="2">JCM 9651</strain>
    </source>
</reference>
<dbReference type="EMBL" id="BAAAYL010000001">
    <property type="protein sequence ID" value="GAA3376775.1"/>
    <property type="molecule type" value="Genomic_DNA"/>
</dbReference>
<comment type="caution">
    <text evidence="1">The sequence shown here is derived from an EMBL/GenBank/DDBJ whole genome shotgun (WGS) entry which is preliminary data.</text>
</comment>
<evidence type="ECO:0000313" key="1">
    <source>
        <dbReference type="EMBL" id="GAA3376775.1"/>
    </source>
</evidence>
<dbReference type="Proteomes" id="UP001499990">
    <property type="component" value="Unassembled WGS sequence"/>
</dbReference>